<gene>
    <name evidence="2" type="ORF">K402DRAFT_269698</name>
</gene>
<proteinExistence type="predicted"/>
<sequence length="259" mass="25821">MHRINILGLKASLNMYIFKTTIKNTQLSSSTRLQGNDLVGADNQLRVSALVGATGAAQLHVKLRLRGSHGLEETPLSLAALVLHDGLSDVGEAGELGALEVKDAVLDGEAVDDGLGARDGCDGGHVDVVAGDGGGAHGLAAADEVGGLVDVAGEGVGEGGHAVAVVGLAEVESGVLAAEGCADLDGEAGRGSGGRSSGSDGLLMSGGHGRGDGAAEKSGDERGLHFDYLGGLWIGGGSGERVTVVDDPNWTNSLIMSLK</sequence>
<feature type="compositionally biased region" description="Basic and acidic residues" evidence="1">
    <location>
        <begin position="209"/>
        <end position="218"/>
    </location>
</feature>
<evidence type="ECO:0000313" key="3">
    <source>
        <dbReference type="Proteomes" id="UP000800041"/>
    </source>
</evidence>
<organism evidence="2 3">
    <name type="scientific">Aulographum hederae CBS 113979</name>
    <dbReference type="NCBI Taxonomy" id="1176131"/>
    <lineage>
        <taxon>Eukaryota</taxon>
        <taxon>Fungi</taxon>
        <taxon>Dikarya</taxon>
        <taxon>Ascomycota</taxon>
        <taxon>Pezizomycotina</taxon>
        <taxon>Dothideomycetes</taxon>
        <taxon>Pleosporomycetidae</taxon>
        <taxon>Aulographales</taxon>
        <taxon>Aulographaceae</taxon>
    </lineage>
</organism>
<feature type="region of interest" description="Disordered" evidence="1">
    <location>
        <begin position="186"/>
        <end position="218"/>
    </location>
</feature>
<dbReference type="AlphaFoldDB" id="A0A6G1H8B8"/>
<dbReference type="EMBL" id="ML977145">
    <property type="protein sequence ID" value="KAF1989312.1"/>
    <property type="molecule type" value="Genomic_DNA"/>
</dbReference>
<reference evidence="2" key="1">
    <citation type="journal article" date="2020" name="Stud. Mycol.">
        <title>101 Dothideomycetes genomes: a test case for predicting lifestyles and emergence of pathogens.</title>
        <authorList>
            <person name="Haridas S."/>
            <person name="Albert R."/>
            <person name="Binder M."/>
            <person name="Bloem J."/>
            <person name="Labutti K."/>
            <person name="Salamov A."/>
            <person name="Andreopoulos B."/>
            <person name="Baker S."/>
            <person name="Barry K."/>
            <person name="Bills G."/>
            <person name="Bluhm B."/>
            <person name="Cannon C."/>
            <person name="Castanera R."/>
            <person name="Culley D."/>
            <person name="Daum C."/>
            <person name="Ezra D."/>
            <person name="Gonzalez J."/>
            <person name="Henrissat B."/>
            <person name="Kuo A."/>
            <person name="Liang C."/>
            <person name="Lipzen A."/>
            <person name="Lutzoni F."/>
            <person name="Magnuson J."/>
            <person name="Mondo S."/>
            <person name="Nolan M."/>
            <person name="Ohm R."/>
            <person name="Pangilinan J."/>
            <person name="Park H.-J."/>
            <person name="Ramirez L."/>
            <person name="Alfaro M."/>
            <person name="Sun H."/>
            <person name="Tritt A."/>
            <person name="Yoshinaga Y."/>
            <person name="Zwiers L.-H."/>
            <person name="Turgeon B."/>
            <person name="Goodwin S."/>
            <person name="Spatafora J."/>
            <person name="Crous P."/>
            <person name="Grigoriev I."/>
        </authorList>
    </citation>
    <scope>NUCLEOTIDE SEQUENCE</scope>
    <source>
        <strain evidence="2">CBS 113979</strain>
    </source>
</reference>
<accession>A0A6G1H8B8</accession>
<evidence type="ECO:0000256" key="1">
    <source>
        <dbReference type="SAM" id="MobiDB-lite"/>
    </source>
</evidence>
<evidence type="ECO:0000313" key="2">
    <source>
        <dbReference type="EMBL" id="KAF1989312.1"/>
    </source>
</evidence>
<keyword evidence="3" id="KW-1185">Reference proteome</keyword>
<protein>
    <submittedName>
        <fullName evidence="2">Uncharacterized protein</fullName>
    </submittedName>
</protein>
<name>A0A6G1H8B8_9PEZI</name>
<dbReference type="Proteomes" id="UP000800041">
    <property type="component" value="Unassembled WGS sequence"/>
</dbReference>